<comment type="subcellular location">
    <subcellularLocation>
        <location evidence="1">Cell membrane</location>
        <topology evidence="1">Multi-pass membrane protein</topology>
    </subcellularLocation>
</comment>
<keyword evidence="3 6" id="KW-0812">Transmembrane</keyword>
<evidence type="ECO:0000256" key="1">
    <source>
        <dbReference type="ARBA" id="ARBA00004651"/>
    </source>
</evidence>
<keyword evidence="8" id="KW-1185">Reference proteome</keyword>
<evidence type="ECO:0000313" key="8">
    <source>
        <dbReference type="Proteomes" id="UP000501891"/>
    </source>
</evidence>
<evidence type="ECO:0000256" key="3">
    <source>
        <dbReference type="ARBA" id="ARBA00022692"/>
    </source>
</evidence>
<evidence type="ECO:0000313" key="7">
    <source>
        <dbReference type="EMBL" id="QJE72285.1"/>
    </source>
</evidence>
<reference evidence="7" key="1">
    <citation type="submission" date="2020-04" db="EMBL/GenBank/DDBJ databases">
        <title>A desert anoxygenic phototrophic bacterium fixes CO2 using RubisCO under aerobic conditions.</title>
        <authorList>
            <person name="Tang K."/>
        </authorList>
    </citation>
    <scope>NUCLEOTIDE SEQUENCE [LARGE SCALE GENOMIC DNA]</scope>
    <source>
        <strain evidence="7">MIMtkB3</strain>
    </source>
</reference>
<organism evidence="7 8">
    <name type="scientific">Aerophototrophica crusticola</name>
    <dbReference type="NCBI Taxonomy" id="1709002"/>
    <lineage>
        <taxon>Bacteria</taxon>
        <taxon>Pseudomonadati</taxon>
        <taxon>Pseudomonadota</taxon>
        <taxon>Alphaproteobacteria</taxon>
        <taxon>Rhodospirillales</taxon>
        <taxon>Rhodospirillaceae</taxon>
        <taxon>Aerophototrophica</taxon>
    </lineage>
</organism>
<dbReference type="EMBL" id="CP051775">
    <property type="protein sequence ID" value="QJE72285.1"/>
    <property type="molecule type" value="Genomic_DNA"/>
</dbReference>
<dbReference type="KEGG" id="acru:HHL28_03470"/>
<evidence type="ECO:0000256" key="5">
    <source>
        <dbReference type="ARBA" id="ARBA00023136"/>
    </source>
</evidence>
<accession>A0A858R4H0</accession>
<dbReference type="GO" id="GO:0005886">
    <property type="term" value="C:plasma membrane"/>
    <property type="evidence" value="ECO:0007669"/>
    <property type="project" value="UniProtKB-SubCell"/>
</dbReference>
<keyword evidence="4 6" id="KW-1133">Transmembrane helix</keyword>
<gene>
    <name evidence="7" type="ORF">HHL28_03470</name>
</gene>
<dbReference type="Proteomes" id="UP000501891">
    <property type="component" value="Chromosome"/>
</dbReference>
<name>A0A858R4H0_9PROT</name>
<sequence>MAAALGIFLGLCVHVTAVTLGLAGLVAASPLAFEALRWAGAAYLAWIAWKSLTAPPMLLTAEGQATPVATAAVVRRGFVTCLLNPKLLLFFLSFLPQFIRPEAGSVAAQTLILALILVVPGLALNAAVGLGGGGIGRWMARHPRLLSFQSKLVGLIFLALALRLALAPRG</sequence>
<dbReference type="InterPro" id="IPR001123">
    <property type="entry name" value="LeuE-type"/>
</dbReference>
<dbReference type="AlphaFoldDB" id="A0A858R4H0"/>
<feature type="transmembrane region" description="Helical" evidence="6">
    <location>
        <begin position="145"/>
        <end position="166"/>
    </location>
</feature>
<feature type="transmembrane region" description="Helical" evidence="6">
    <location>
        <begin position="111"/>
        <end position="133"/>
    </location>
</feature>
<evidence type="ECO:0000256" key="4">
    <source>
        <dbReference type="ARBA" id="ARBA00022989"/>
    </source>
</evidence>
<keyword evidence="2" id="KW-1003">Cell membrane</keyword>
<protein>
    <submittedName>
        <fullName evidence="7">LysE family translocator</fullName>
    </submittedName>
</protein>
<feature type="transmembrane region" description="Helical" evidence="6">
    <location>
        <begin position="78"/>
        <end position="99"/>
    </location>
</feature>
<dbReference type="Pfam" id="PF01810">
    <property type="entry name" value="LysE"/>
    <property type="match status" value="1"/>
</dbReference>
<dbReference type="PANTHER" id="PTHR30086">
    <property type="entry name" value="ARGININE EXPORTER PROTEIN ARGO"/>
    <property type="match status" value="1"/>
</dbReference>
<dbReference type="PANTHER" id="PTHR30086:SF20">
    <property type="entry name" value="ARGININE EXPORTER PROTEIN ARGO-RELATED"/>
    <property type="match status" value="1"/>
</dbReference>
<feature type="transmembrane region" description="Helical" evidence="6">
    <location>
        <begin position="38"/>
        <end position="58"/>
    </location>
</feature>
<evidence type="ECO:0000256" key="6">
    <source>
        <dbReference type="SAM" id="Phobius"/>
    </source>
</evidence>
<dbReference type="GO" id="GO:0015171">
    <property type="term" value="F:amino acid transmembrane transporter activity"/>
    <property type="evidence" value="ECO:0007669"/>
    <property type="project" value="TreeGrafter"/>
</dbReference>
<keyword evidence="5 6" id="KW-0472">Membrane</keyword>
<evidence type="ECO:0000256" key="2">
    <source>
        <dbReference type="ARBA" id="ARBA00022475"/>
    </source>
</evidence>
<proteinExistence type="predicted"/>